<comment type="caution">
    <text evidence="3">The sequence shown here is derived from an EMBL/GenBank/DDBJ whole genome shotgun (WGS) entry which is preliminary data.</text>
</comment>
<organism evidence="3 4">
    <name type="scientific">Rhizophagus irregularis</name>
    <dbReference type="NCBI Taxonomy" id="588596"/>
    <lineage>
        <taxon>Eukaryota</taxon>
        <taxon>Fungi</taxon>
        <taxon>Fungi incertae sedis</taxon>
        <taxon>Mucoromycota</taxon>
        <taxon>Glomeromycotina</taxon>
        <taxon>Glomeromycetes</taxon>
        <taxon>Glomerales</taxon>
        <taxon>Glomeraceae</taxon>
        <taxon>Rhizophagus</taxon>
    </lineage>
</organism>
<feature type="compositionally biased region" description="Basic and acidic residues" evidence="1">
    <location>
        <begin position="161"/>
        <end position="175"/>
    </location>
</feature>
<evidence type="ECO:0000256" key="1">
    <source>
        <dbReference type="SAM" id="MobiDB-lite"/>
    </source>
</evidence>
<evidence type="ECO:0000259" key="2">
    <source>
        <dbReference type="Pfam" id="PF17855"/>
    </source>
</evidence>
<name>A0A916E5C4_9GLOM</name>
<dbReference type="GO" id="GO:0017116">
    <property type="term" value="F:single-stranded DNA helicase activity"/>
    <property type="evidence" value="ECO:0007669"/>
    <property type="project" value="TreeGrafter"/>
</dbReference>
<feature type="region of interest" description="Disordered" evidence="1">
    <location>
        <begin position="150"/>
        <end position="175"/>
    </location>
</feature>
<protein>
    <recommendedName>
        <fullName evidence="2">MCM AAA-lid domain-containing protein</fullName>
    </recommendedName>
</protein>
<dbReference type="InterPro" id="IPR041562">
    <property type="entry name" value="MCM_lid"/>
</dbReference>
<evidence type="ECO:0000313" key="4">
    <source>
        <dbReference type="Proteomes" id="UP000684084"/>
    </source>
</evidence>
<dbReference type="Proteomes" id="UP000684084">
    <property type="component" value="Unassembled WGS sequence"/>
</dbReference>
<dbReference type="AlphaFoldDB" id="A0A916E5C4"/>
<dbReference type="PANTHER" id="PTHR11630:SF75">
    <property type="entry name" value="MINICHROMOSOME MAINTENANCE DOMAIN-CONTAINING PROTEIN 2"/>
    <property type="match status" value="1"/>
</dbReference>
<dbReference type="GO" id="GO:0005634">
    <property type="term" value="C:nucleus"/>
    <property type="evidence" value="ECO:0007669"/>
    <property type="project" value="TreeGrafter"/>
</dbReference>
<dbReference type="VEuPathDB" id="FungiDB:RhiirFUN_007687"/>
<gene>
    <name evidence="3" type="ORF">CHRIB12_LOCUS8425</name>
</gene>
<sequence>MHSNNFQSIISLRERFMSKKSKFRNSGNAPCIKQEKNRVENSSLTNAIIPTETTKISGDTFPPTPTSLKSCNNLLQFTSGDMTPNSISDDTISDIFKERNKLIKNSPLQAFSTRRLNTLLDTTETPFTNSIQTDQEANVIQIEADKIDEEITPAAYPTSSRQEDEKNERSKEFREQYSLQKSITNNVNKRKRSNSHDNVNEVSKTSKIHPVDKHLLAEPEYMDKLKPIILFLRRYHMKAIHEAKARSQTIKSQLKSNINRYDIVLEIGPVILLELDPILGYRLLNNFIVTHLDEDLTEACLFILQSTFGHDEILMAEQVRSKVRLEYLPELPEYRMDKYLMAFHKTRHNKDPLFAILRGIVECVWMPTFVTFSRTFICDNPKCRNKSYLHVIPSARTNRVIKRTEDKEYLNTSTSATLHNIDLYCSHCEQEMKEMVVDRIYTTRQRIRLSCVDEDENDGSFTNTLHAFVEDELTSKVEIGQIIEVIGLVGRHFPTMDDGKYCARSWYDNGLHIEVNNIKRVTLNEERNAERFSLSDEHRSYVLPDVIVSLQKANLSAWAFTQRLVDIFCDDISPRPTCRKIKLFMLLSLVALSEQQSKKQGISPSVHLMILSDGQNPIVPRMIRRVSELKRYEEWTHGLDKKKQPLFVIQDGQNIGKESFFESTILARSRDGTLLVNLDTLSKKDVESLRLVMNKSSKLSVQNRHHRIGINLNTCCWGWSVAKSSSKRMNSNKGGSSDDEGIDRICNDTLKPIIDTFDLVIHLNESIDSESSELLVDHLLEQATVSLEEKNHKEKLSTLAFVEFKQFIAVASNTEVKLSTECKDILRKYFLTCRKLKGASQGFASSTSLLESLLRIACCHAKLCLRSVGSVDDALVSILVIEETLVAKYGSSASVLGFVPLPDDQENIHKLYASDIEPTFPDNESTSTDYSSMDQSHQTNINVLGEPNNLSLEERMFCTLVQNISKTDDVEMAKMYQHLTRILHSFGDGCGDNHRELAWDQLELKLNE</sequence>
<evidence type="ECO:0000313" key="3">
    <source>
        <dbReference type="EMBL" id="CAB5360814.1"/>
    </source>
</evidence>
<dbReference type="GO" id="GO:0003677">
    <property type="term" value="F:DNA binding"/>
    <property type="evidence" value="ECO:0007669"/>
    <property type="project" value="InterPro"/>
</dbReference>
<reference evidence="3" key="1">
    <citation type="submission" date="2020-05" db="EMBL/GenBank/DDBJ databases">
        <authorList>
            <person name="Rincon C."/>
            <person name="Sanders R I."/>
            <person name="Robbins C."/>
            <person name="Chaturvedi A."/>
        </authorList>
    </citation>
    <scope>NUCLEOTIDE SEQUENCE</scope>
    <source>
        <strain evidence="3">CHB12</strain>
    </source>
</reference>
<dbReference type="Pfam" id="PF17855">
    <property type="entry name" value="MCM_lid"/>
    <property type="match status" value="1"/>
</dbReference>
<proteinExistence type="predicted"/>
<dbReference type="GO" id="GO:0005524">
    <property type="term" value="F:ATP binding"/>
    <property type="evidence" value="ECO:0007669"/>
    <property type="project" value="InterPro"/>
</dbReference>
<dbReference type="InterPro" id="IPR031327">
    <property type="entry name" value="MCM"/>
</dbReference>
<dbReference type="OrthoDB" id="2015372at2759"/>
<accession>A0A916E5C4</accession>
<dbReference type="PANTHER" id="PTHR11630">
    <property type="entry name" value="DNA REPLICATION LICENSING FACTOR MCM FAMILY MEMBER"/>
    <property type="match status" value="1"/>
</dbReference>
<feature type="domain" description="MCM AAA-lid" evidence="2">
    <location>
        <begin position="804"/>
        <end position="883"/>
    </location>
</feature>
<dbReference type="EMBL" id="CAGKOT010000015">
    <property type="protein sequence ID" value="CAB5360814.1"/>
    <property type="molecule type" value="Genomic_DNA"/>
</dbReference>
<dbReference type="GO" id="GO:0000727">
    <property type="term" value="P:double-strand break repair via break-induced replication"/>
    <property type="evidence" value="ECO:0007669"/>
    <property type="project" value="TreeGrafter"/>
</dbReference>